<proteinExistence type="predicted"/>
<sequence length="391" mass="44113">MSIDLHMNSKMHSEIHQIKKHDLWHFGSAANGPLASTSLTLFPCTCNFLKGSDYPQVPFSHGYLFLPQIKMMIPHPLFPYSQTDFPFPERLPIARQISQVKAQGEGDKFKGGSYPQNPSFGGALAPAYVPGPPKYGRACVKLAAASARFLELSPCMSINFFAVFCCSHQIKTFLKDEKGKEELIQRVAVSKTNSQETGEENASTPDAYLRSVREDDVVGNEVGLTIMVCDYHLSSEFNSFAIIWVHTIQSTRWNLMWALTSRQRDLRSPHSLDHPYTANYGDLPASLVISLFFKDDICCVKCSLILTSHSYTHLFCSFFFLFTIWVAGKYHCPYQNNKIKSAGNEKKKTRKKETGCQEEKMMAVCDLEVGRKQDMITICESTNPTNDVKRI</sequence>
<evidence type="ECO:0000313" key="2">
    <source>
        <dbReference type="Proteomes" id="UP000037035"/>
    </source>
</evidence>
<keyword evidence="2" id="KW-1185">Reference proteome</keyword>
<dbReference type="EMBL" id="LAVV01005297">
    <property type="protein sequence ID" value="KNZ60954.1"/>
    <property type="molecule type" value="Genomic_DNA"/>
</dbReference>
<protein>
    <submittedName>
        <fullName evidence="1">Uncharacterized protein</fullName>
    </submittedName>
</protein>
<reference evidence="1 2" key="1">
    <citation type="submission" date="2015-08" db="EMBL/GenBank/DDBJ databases">
        <title>Next Generation Sequencing and Analysis of the Genome of Puccinia sorghi L Schw, the Causal Agent of Maize Common Rust.</title>
        <authorList>
            <person name="Rochi L."/>
            <person name="Burguener G."/>
            <person name="Darino M."/>
            <person name="Turjanski A."/>
            <person name="Kreff E."/>
            <person name="Dieguez M.J."/>
            <person name="Sacco F."/>
        </authorList>
    </citation>
    <scope>NUCLEOTIDE SEQUENCE [LARGE SCALE GENOMIC DNA]</scope>
    <source>
        <strain evidence="1 2">RO10H11247</strain>
    </source>
</reference>
<evidence type="ECO:0000313" key="1">
    <source>
        <dbReference type="EMBL" id="KNZ60954.1"/>
    </source>
</evidence>
<dbReference type="Proteomes" id="UP000037035">
    <property type="component" value="Unassembled WGS sequence"/>
</dbReference>
<organism evidence="1 2">
    <name type="scientific">Puccinia sorghi</name>
    <dbReference type="NCBI Taxonomy" id="27349"/>
    <lineage>
        <taxon>Eukaryota</taxon>
        <taxon>Fungi</taxon>
        <taxon>Dikarya</taxon>
        <taxon>Basidiomycota</taxon>
        <taxon>Pucciniomycotina</taxon>
        <taxon>Pucciniomycetes</taxon>
        <taxon>Pucciniales</taxon>
        <taxon>Pucciniaceae</taxon>
        <taxon>Puccinia</taxon>
    </lineage>
</organism>
<dbReference type="VEuPathDB" id="FungiDB:VP01_1476g2"/>
<gene>
    <name evidence="1" type="ORF">VP01_1476g2</name>
</gene>
<name>A0A0L6VJS0_9BASI</name>
<dbReference type="AlphaFoldDB" id="A0A0L6VJS0"/>
<comment type="caution">
    <text evidence="1">The sequence shown here is derived from an EMBL/GenBank/DDBJ whole genome shotgun (WGS) entry which is preliminary data.</text>
</comment>
<accession>A0A0L6VJS0</accession>